<dbReference type="InterPro" id="IPR036812">
    <property type="entry name" value="NAD(P)_OxRdtase_dom_sf"/>
</dbReference>
<dbReference type="SUPFAM" id="SSF51430">
    <property type="entry name" value="NAD(P)-linked oxidoreductase"/>
    <property type="match status" value="1"/>
</dbReference>
<dbReference type="AlphaFoldDB" id="A0A9X0CAR0"/>
<evidence type="ECO:0000313" key="2">
    <source>
        <dbReference type="EMBL" id="KAJ5519776.1"/>
    </source>
</evidence>
<dbReference type="OrthoDB" id="48988at2759"/>
<evidence type="ECO:0000256" key="1">
    <source>
        <dbReference type="SAM" id="MobiDB-lite"/>
    </source>
</evidence>
<evidence type="ECO:0000313" key="3">
    <source>
        <dbReference type="Proteomes" id="UP001149954"/>
    </source>
</evidence>
<protein>
    <submittedName>
        <fullName evidence="2">Uncharacterized protein</fullName>
    </submittedName>
</protein>
<dbReference type="Proteomes" id="UP001149954">
    <property type="component" value="Unassembled WGS sequence"/>
</dbReference>
<reference evidence="2" key="1">
    <citation type="submission" date="2022-12" db="EMBL/GenBank/DDBJ databases">
        <authorList>
            <person name="Petersen C."/>
        </authorList>
    </citation>
    <scope>NUCLEOTIDE SEQUENCE</scope>
    <source>
        <strain evidence="2">IBT 29495</strain>
    </source>
</reference>
<sequence length="89" mass="9532">MPLPETLFGGYSIGTSLTTAGEVQRLLDQLKGSYIHHIDTAASWRNTTPGRSETLLGEARAPSQGFKTNTRISPITGSSSTLREPEPSS</sequence>
<feature type="compositionally biased region" description="Polar residues" evidence="1">
    <location>
        <begin position="65"/>
        <end position="82"/>
    </location>
</feature>
<proteinExistence type="predicted"/>
<dbReference type="EMBL" id="JAPWDS010000001">
    <property type="protein sequence ID" value="KAJ5519776.1"/>
    <property type="molecule type" value="Genomic_DNA"/>
</dbReference>
<dbReference type="Gene3D" id="3.20.20.100">
    <property type="entry name" value="NADP-dependent oxidoreductase domain"/>
    <property type="match status" value="1"/>
</dbReference>
<gene>
    <name evidence="2" type="ORF">N7463_000229</name>
</gene>
<feature type="region of interest" description="Disordered" evidence="1">
    <location>
        <begin position="59"/>
        <end position="89"/>
    </location>
</feature>
<organism evidence="2 3">
    <name type="scientific">Penicillium fimorum</name>
    <dbReference type="NCBI Taxonomy" id="1882269"/>
    <lineage>
        <taxon>Eukaryota</taxon>
        <taxon>Fungi</taxon>
        <taxon>Dikarya</taxon>
        <taxon>Ascomycota</taxon>
        <taxon>Pezizomycotina</taxon>
        <taxon>Eurotiomycetes</taxon>
        <taxon>Eurotiomycetidae</taxon>
        <taxon>Eurotiales</taxon>
        <taxon>Aspergillaceae</taxon>
        <taxon>Penicillium</taxon>
    </lineage>
</organism>
<comment type="caution">
    <text evidence="2">The sequence shown here is derived from an EMBL/GenBank/DDBJ whole genome shotgun (WGS) entry which is preliminary data.</text>
</comment>
<keyword evidence="3" id="KW-1185">Reference proteome</keyword>
<name>A0A9X0CAR0_9EURO</name>
<reference evidence="2" key="2">
    <citation type="journal article" date="2023" name="IMA Fungus">
        <title>Comparative genomic study of the Penicillium genus elucidates a diverse pangenome and 15 lateral gene transfer events.</title>
        <authorList>
            <person name="Petersen C."/>
            <person name="Sorensen T."/>
            <person name="Nielsen M.R."/>
            <person name="Sondergaard T.E."/>
            <person name="Sorensen J.L."/>
            <person name="Fitzpatrick D.A."/>
            <person name="Frisvad J.C."/>
            <person name="Nielsen K.L."/>
        </authorList>
    </citation>
    <scope>NUCLEOTIDE SEQUENCE</scope>
    <source>
        <strain evidence="2">IBT 29495</strain>
    </source>
</reference>
<accession>A0A9X0CAR0</accession>